<dbReference type="PANTHER" id="PTHR32322">
    <property type="entry name" value="INNER MEMBRANE TRANSPORTER"/>
    <property type="match status" value="1"/>
</dbReference>
<feature type="domain" description="EamA" evidence="7">
    <location>
        <begin position="2"/>
        <end position="128"/>
    </location>
</feature>
<feature type="domain" description="EamA" evidence="7">
    <location>
        <begin position="143"/>
        <end position="277"/>
    </location>
</feature>
<evidence type="ECO:0000313" key="9">
    <source>
        <dbReference type="Proteomes" id="UP001143328"/>
    </source>
</evidence>
<dbReference type="Proteomes" id="UP001143328">
    <property type="component" value="Unassembled WGS sequence"/>
</dbReference>
<evidence type="ECO:0000313" key="8">
    <source>
        <dbReference type="EMBL" id="GLK88262.1"/>
    </source>
</evidence>
<evidence type="ECO:0000256" key="2">
    <source>
        <dbReference type="ARBA" id="ARBA00007362"/>
    </source>
</evidence>
<sequence>MSVYLVVLLAALLHASWNAIVKGGPNKLLSTVLLTSCAALMGSILLPWLPQPAPASWPFLATSVLLHVAYFGLVARAYDLADMSQTYPIMRGTAPLLVALASLIWLNDPLGLGALLGIVLICLGILTMALARPVGKHSANVRLGLLMALLNAVVIAAYTLVDGIGVRHAGAAAGYTLWLFLLTGVALLAWALAARREAFVAYARSYWRMGVLSAFGTVASYCLVLWAMSQAPVAVVAALRETAILFGMLIASLFLNERLSPTRIAGACVIVAGAVVLRLV</sequence>
<evidence type="ECO:0000256" key="6">
    <source>
        <dbReference type="SAM" id="Phobius"/>
    </source>
</evidence>
<comment type="subcellular location">
    <subcellularLocation>
        <location evidence="1">Membrane</location>
        <topology evidence="1">Multi-pass membrane protein</topology>
    </subcellularLocation>
</comment>
<dbReference type="SUPFAM" id="SSF103481">
    <property type="entry name" value="Multidrug resistance efflux transporter EmrE"/>
    <property type="match status" value="2"/>
</dbReference>
<dbReference type="InterPro" id="IPR037185">
    <property type="entry name" value="EmrE-like"/>
</dbReference>
<evidence type="ECO:0000256" key="4">
    <source>
        <dbReference type="ARBA" id="ARBA00022989"/>
    </source>
</evidence>
<reference evidence="8" key="1">
    <citation type="journal article" date="2014" name="Int. J. Syst. Evol. Microbiol.">
        <title>Complete genome sequence of Corynebacterium casei LMG S-19264T (=DSM 44701T), isolated from a smear-ripened cheese.</title>
        <authorList>
            <consortium name="US DOE Joint Genome Institute (JGI-PGF)"/>
            <person name="Walter F."/>
            <person name="Albersmeier A."/>
            <person name="Kalinowski J."/>
            <person name="Ruckert C."/>
        </authorList>
    </citation>
    <scope>NUCLEOTIDE SEQUENCE</scope>
    <source>
        <strain evidence="8">VKM B-2935</strain>
    </source>
</reference>
<dbReference type="InterPro" id="IPR000620">
    <property type="entry name" value="EamA_dom"/>
</dbReference>
<evidence type="ECO:0000256" key="5">
    <source>
        <dbReference type="ARBA" id="ARBA00023136"/>
    </source>
</evidence>
<dbReference type="GO" id="GO:0016020">
    <property type="term" value="C:membrane"/>
    <property type="evidence" value="ECO:0007669"/>
    <property type="project" value="UniProtKB-SubCell"/>
</dbReference>
<dbReference type="Pfam" id="PF00892">
    <property type="entry name" value="EamA"/>
    <property type="match status" value="2"/>
</dbReference>
<feature type="transmembrane region" description="Helical" evidence="6">
    <location>
        <begin position="233"/>
        <end position="255"/>
    </location>
</feature>
<reference evidence="8" key="2">
    <citation type="submission" date="2023-01" db="EMBL/GenBank/DDBJ databases">
        <authorList>
            <person name="Sun Q."/>
            <person name="Evtushenko L."/>
        </authorList>
    </citation>
    <scope>NUCLEOTIDE SEQUENCE</scope>
    <source>
        <strain evidence="8">VKM B-2935</strain>
    </source>
</reference>
<dbReference type="PANTHER" id="PTHR32322:SF2">
    <property type="entry name" value="EAMA DOMAIN-CONTAINING PROTEIN"/>
    <property type="match status" value="1"/>
</dbReference>
<dbReference type="InterPro" id="IPR050638">
    <property type="entry name" value="AA-Vitamin_Transporters"/>
</dbReference>
<feature type="transmembrane region" description="Helical" evidence="6">
    <location>
        <begin position="206"/>
        <end position="227"/>
    </location>
</feature>
<comment type="caution">
    <text evidence="8">The sequence shown here is derived from an EMBL/GenBank/DDBJ whole genome shotgun (WGS) entry which is preliminary data.</text>
</comment>
<keyword evidence="5 6" id="KW-0472">Membrane</keyword>
<feature type="transmembrane region" description="Helical" evidence="6">
    <location>
        <begin position="173"/>
        <end position="194"/>
    </location>
</feature>
<protein>
    <submittedName>
        <fullName evidence="8">Membrane protein</fullName>
    </submittedName>
</protein>
<feature type="transmembrane region" description="Helical" evidence="6">
    <location>
        <begin position="28"/>
        <end position="49"/>
    </location>
</feature>
<name>A0A9W6K3U5_9PSED</name>
<gene>
    <name evidence="8" type="ORF">GCM10017655_13240</name>
</gene>
<feature type="transmembrane region" description="Helical" evidence="6">
    <location>
        <begin position="143"/>
        <end position="161"/>
    </location>
</feature>
<keyword evidence="4 6" id="KW-1133">Transmembrane helix</keyword>
<evidence type="ECO:0000256" key="3">
    <source>
        <dbReference type="ARBA" id="ARBA00022692"/>
    </source>
</evidence>
<evidence type="ECO:0000256" key="1">
    <source>
        <dbReference type="ARBA" id="ARBA00004141"/>
    </source>
</evidence>
<feature type="transmembrane region" description="Helical" evidence="6">
    <location>
        <begin position="110"/>
        <end position="131"/>
    </location>
</feature>
<dbReference type="Gene3D" id="1.10.3730.20">
    <property type="match status" value="2"/>
</dbReference>
<organism evidence="8 9">
    <name type="scientific">Pseudomonas turukhanskensis</name>
    <dbReference type="NCBI Taxonomy" id="1806536"/>
    <lineage>
        <taxon>Bacteria</taxon>
        <taxon>Pseudomonadati</taxon>
        <taxon>Pseudomonadota</taxon>
        <taxon>Gammaproteobacteria</taxon>
        <taxon>Pseudomonadales</taxon>
        <taxon>Pseudomonadaceae</taxon>
        <taxon>Pseudomonas</taxon>
    </lineage>
</organism>
<evidence type="ECO:0000259" key="7">
    <source>
        <dbReference type="Pfam" id="PF00892"/>
    </source>
</evidence>
<dbReference type="AlphaFoldDB" id="A0A9W6K3U5"/>
<feature type="transmembrane region" description="Helical" evidence="6">
    <location>
        <begin position="56"/>
        <end position="78"/>
    </location>
</feature>
<keyword evidence="9" id="KW-1185">Reference proteome</keyword>
<accession>A0A9W6K3U5</accession>
<proteinExistence type="inferred from homology"/>
<dbReference type="EMBL" id="BSFN01000003">
    <property type="protein sequence ID" value="GLK88262.1"/>
    <property type="molecule type" value="Genomic_DNA"/>
</dbReference>
<comment type="similarity">
    <text evidence="2">Belongs to the EamA transporter family.</text>
</comment>
<keyword evidence="3 6" id="KW-0812">Transmembrane</keyword>
<dbReference type="RefSeq" id="WP_271194490.1">
    <property type="nucleotide sequence ID" value="NZ_BSFN01000003.1"/>
</dbReference>